<dbReference type="InterPro" id="IPR043128">
    <property type="entry name" value="Rev_trsase/Diguanyl_cyclase"/>
</dbReference>
<dbReference type="SMART" id="SM00086">
    <property type="entry name" value="PAC"/>
    <property type="match status" value="3"/>
</dbReference>
<evidence type="ECO:0000313" key="5">
    <source>
        <dbReference type="Proteomes" id="UP001234495"/>
    </source>
</evidence>
<protein>
    <submittedName>
        <fullName evidence="4">Diguanylate cyclase (GGDEF)-like protein/PAS domain S-box-containing protein</fullName>
    </submittedName>
</protein>
<dbReference type="InterPro" id="IPR013655">
    <property type="entry name" value="PAS_fold_3"/>
</dbReference>
<dbReference type="NCBIfam" id="TIGR00229">
    <property type="entry name" value="sensory_box"/>
    <property type="match status" value="3"/>
</dbReference>
<feature type="domain" description="PAC" evidence="2">
    <location>
        <begin position="81"/>
        <end position="136"/>
    </location>
</feature>
<dbReference type="SMART" id="SM00267">
    <property type="entry name" value="GGDEF"/>
    <property type="match status" value="1"/>
</dbReference>
<dbReference type="CDD" id="cd01949">
    <property type="entry name" value="GGDEF"/>
    <property type="match status" value="1"/>
</dbReference>
<dbReference type="PROSITE" id="PS50887">
    <property type="entry name" value="GGDEF"/>
    <property type="match status" value="1"/>
</dbReference>
<dbReference type="InterPro" id="IPR052155">
    <property type="entry name" value="Biofilm_reg_signaling"/>
</dbReference>
<feature type="domain" description="PAC" evidence="2">
    <location>
        <begin position="210"/>
        <end position="262"/>
    </location>
</feature>
<dbReference type="SUPFAM" id="SSF55785">
    <property type="entry name" value="PYP-like sensor domain (PAS domain)"/>
    <property type="match status" value="3"/>
</dbReference>
<organism evidence="4 5">
    <name type="scientific">Metabacillus malikii</name>
    <dbReference type="NCBI Taxonomy" id="1504265"/>
    <lineage>
        <taxon>Bacteria</taxon>
        <taxon>Bacillati</taxon>
        <taxon>Bacillota</taxon>
        <taxon>Bacilli</taxon>
        <taxon>Bacillales</taxon>
        <taxon>Bacillaceae</taxon>
        <taxon>Metabacillus</taxon>
    </lineage>
</organism>
<dbReference type="Proteomes" id="UP001234495">
    <property type="component" value="Unassembled WGS sequence"/>
</dbReference>
<dbReference type="InterPro" id="IPR029787">
    <property type="entry name" value="Nucleotide_cyclase"/>
</dbReference>
<dbReference type="Pfam" id="PF08447">
    <property type="entry name" value="PAS_3"/>
    <property type="match status" value="1"/>
</dbReference>
<dbReference type="PROSITE" id="PS50113">
    <property type="entry name" value="PAC"/>
    <property type="match status" value="3"/>
</dbReference>
<reference evidence="4 5" key="1">
    <citation type="submission" date="2023-07" db="EMBL/GenBank/DDBJ databases">
        <title>Genomic Encyclopedia of Type Strains, Phase IV (KMG-IV): sequencing the most valuable type-strain genomes for metagenomic binning, comparative biology and taxonomic classification.</title>
        <authorList>
            <person name="Goeker M."/>
        </authorList>
    </citation>
    <scope>NUCLEOTIDE SEQUENCE [LARGE SCALE GENOMIC DNA]</scope>
    <source>
        <strain evidence="4 5">DSM 29005</strain>
    </source>
</reference>
<dbReference type="PROSITE" id="PS50112">
    <property type="entry name" value="PAS"/>
    <property type="match status" value="2"/>
</dbReference>
<comment type="caution">
    <text evidence="4">The sequence shown here is derived from an EMBL/GenBank/DDBJ whole genome shotgun (WGS) entry which is preliminary data.</text>
</comment>
<dbReference type="NCBIfam" id="TIGR00254">
    <property type="entry name" value="GGDEF"/>
    <property type="match status" value="1"/>
</dbReference>
<evidence type="ECO:0000259" key="1">
    <source>
        <dbReference type="PROSITE" id="PS50112"/>
    </source>
</evidence>
<dbReference type="SMART" id="SM00091">
    <property type="entry name" value="PAS"/>
    <property type="match status" value="3"/>
</dbReference>
<sequence>MNTFDQLKHIDLFFQIFNGMSDMVFLSEVEKIGEYRYILANRPAIELLGIESIPSGKLLHDVVPVDSYRLLNEKYIEAITLKQPVTYEDKIIIQGNFIYYESTVTPIYDDAGTCTHILAIVRDITDRKVKDKEIKRMKDRLELIFKNAADAIYTFDRDLQYVSVNNAFVAMLGWTLKELLADKSISIFPVDEREDIENIIEKLQNGETIQLHEVQCVTKNGQTIDVLASYSPIFDLDGNFDGGVVMYKDVTERNNIFRELKNNEYKYRLIAEHSTDLIKVIDTEGIVQYASPSHFHILGVEPEYYLNKSILSFLHSEDMHTLKHVITKIMNQKEKEAVEFRRLTKSGEWVWFNAIGTPVVNEAGDVYQIIFEARDMTERKNYEEKLKQLAYHDALTGLPNRILFTKKLIEEMKRAERSQKMIAVMFLDLDRFKQINDTMGHDIGDELLVCFAERVSRCLGEKDMMARFGGDEFVIMLTDFTQGDHAINIADQIIQALQQEWVIEEYRFKSTSSVGMSFYPPYEQTDKMLIKHADLALYEAKEKGRNNIQIYEYE</sequence>
<gene>
    <name evidence="4" type="ORF">J2S19_004739</name>
</gene>
<feature type="domain" description="PAC" evidence="2">
    <location>
        <begin position="336"/>
        <end position="388"/>
    </location>
</feature>
<dbReference type="PANTHER" id="PTHR44757">
    <property type="entry name" value="DIGUANYLATE CYCLASE DGCP"/>
    <property type="match status" value="1"/>
</dbReference>
<dbReference type="Gene3D" id="3.30.450.20">
    <property type="entry name" value="PAS domain"/>
    <property type="match status" value="3"/>
</dbReference>
<dbReference type="EMBL" id="JAUSUD010000038">
    <property type="protein sequence ID" value="MDQ0233393.1"/>
    <property type="molecule type" value="Genomic_DNA"/>
</dbReference>
<dbReference type="RefSeq" id="WP_307346668.1">
    <property type="nucleotide sequence ID" value="NZ_JAUSUD010000038.1"/>
</dbReference>
<dbReference type="InterPro" id="IPR000160">
    <property type="entry name" value="GGDEF_dom"/>
</dbReference>
<accession>A0ABT9ZM89</accession>
<name>A0ABT9ZM89_9BACI</name>
<evidence type="ECO:0000259" key="3">
    <source>
        <dbReference type="PROSITE" id="PS50887"/>
    </source>
</evidence>
<proteinExistence type="predicted"/>
<dbReference type="Pfam" id="PF00990">
    <property type="entry name" value="GGDEF"/>
    <property type="match status" value="1"/>
</dbReference>
<dbReference type="InterPro" id="IPR001610">
    <property type="entry name" value="PAC"/>
</dbReference>
<feature type="domain" description="GGDEF" evidence="3">
    <location>
        <begin position="420"/>
        <end position="553"/>
    </location>
</feature>
<feature type="domain" description="PAS" evidence="1">
    <location>
        <begin position="263"/>
        <end position="333"/>
    </location>
</feature>
<dbReference type="Gene3D" id="3.30.70.270">
    <property type="match status" value="1"/>
</dbReference>
<dbReference type="InterPro" id="IPR000014">
    <property type="entry name" value="PAS"/>
</dbReference>
<keyword evidence="5" id="KW-1185">Reference proteome</keyword>
<evidence type="ECO:0000259" key="2">
    <source>
        <dbReference type="PROSITE" id="PS50113"/>
    </source>
</evidence>
<dbReference type="SUPFAM" id="SSF55073">
    <property type="entry name" value="Nucleotide cyclase"/>
    <property type="match status" value="1"/>
</dbReference>
<evidence type="ECO:0000313" key="4">
    <source>
        <dbReference type="EMBL" id="MDQ0233393.1"/>
    </source>
</evidence>
<dbReference type="InterPro" id="IPR035965">
    <property type="entry name" value="PAS-like_dom_sf"/>
</dbReference>
<dbReference type="Pfam" id="PF08448">
    <property type="entry name" value="PAS_4"/>
    <property type="match status" value="2"/>
</dbReference>
<dbReference type="CDD" id="cd00130">
    <property type="entry name" value="PAS"/>
    <property type="match status" value="2"/>
</dbReference>
<dbReference type="PANTHER" id="PTHR44757:SF2">
    <property type="entry name" value="BIOFILM ARCHITECTURE MAINTENANCE PROTEIN MBAA"/>
    <property type="match status" value="1"/>
</dbReference>
<dbReference type="InterPro" id="IPR000700">
    <property type="entry name" value="PAS-assoc_C"/>
</dbReference>
<feature type="domain" description="PAS" evidence="1">
    <location>
        <begin position="137"/>
        <end position="207"/>
    </location>
</feature>
<dbReference type="InterPro" id="IPR013656">
    <property type="entry name" value="PAS_4"/>
</dbReference>